<reference evidence="2" key="2">
    <citation type="submission" date="2021-04" db="EMBL/GenBank/DDBJ databases">
        <authorList>
            <person name="Gilroy R."/>
        </authorList>
    </citation>
    <scope>NUCLEOTIDE SEQUENCE</scope>
    <source>
        <strain evidence="2">MalCec1-1739</strain>
    </source>
</reference>
<protein>
    <submittedName>
        <fullName evidence="2">Fimbrillin family protein</fullName>
    </submittedName>
</protein>
<reference evidence="2" key="1">
    <citation type="journal article" date="2021" name="PeerJ">
        <title>Extensive microbial diversity within the chicken gut microbiome revealed by metagenomics and culture.</title>
        <authorList>
            <person name="Gilroy R."/>
            <person name="Ravi A."/>
            <person name="Getino M."/>
            <person name="Pursley I."/>
            <person name="Horton D.L."/>
            <person name="Alikhan N.F."/>
            <person name="Baker D."/>
            <person name="Gharbi K."/>
            <person name="Hall N."/>
            <person name="Watson M."/>
            <person name="Adriaenssens E.M."/>
            <person name="Foster-Nyarko E."/>
            <person name="Jarju S."/>
            <person name="Secka A."/>
            <person name="Antonio M."/>
            <person name="Oren A."/>
            <person name="Chaudhuri R.R."/>
            <person name="La Ragione R."/>
            <person name="Hildebrand F."/>
            <person name="Pallen M.J."/>
        </authorList>
    </citation>
    <scope>NUCLEOTIDE SEQUENCE</scope>
    <source>
        <strain evidence="2">MalCec1-1739</strain>
    </source>
</reference>
<accession>A0A9D2UIU9</accession>
<feature type="non-terminal residue" evidence="2">
    <location>
        <position position="103"/>
    </location>
</feature>
<name>A0A9D2UIU9_9BACT</name>
<feature type="signal peptide" evidence="1">
    <location>
        <begin position="1"/>
        <end position="20"/>
    </location>
</feature>
<dbReference type="EMBL" id="DWUP01000134">
    <property type="protein sequence ID" value="HJD53269.1"/>
    <property type="molecule type" value="Genomic_DNA"/>
</dbReference>
<evidence type="ECO:0000313" key="2">
    <source>
        <dbReference type="EMBL" id="HJD53269.1"/>
    </source>
</evidence>
<dbReference type="CDD" id="cd13120">
    <property type="entry name" value="BF2867_like_N"/>
    <property type="match status" value="1"/>
</dbReference>
<feature type="chain" id="PRO_5039023461" evidence="1">
    <location>
        <begin position="21"/>
        <end position="103"/>
    </location>
</feature>
<dbReference type="Proteomes" id="UP000787625">
    <property type="component" value="Unassembled WGS sequence"/>
</dbReference>
<organism evidence="2 3">
    <name type="scientific">Candidatus Avibacteroides avistercoris</name>
    <dbReference type="NCBI Taxonomy" id="2840690"/>
    <lineage>
        <taxon>Bacteria</taxon>
        <taxon>Pseudomonadati</taxon>
        <taxon>Bacteroidota</taxon>
        <taxon>Bacteroidia</taxon>
        <taxon>Bacteroidales</taxon>
        <taxon>Bacteroidaceae</taxon>
        <taxon>Bacteroidaceae incertae sedis</taxon>
        <taxon>Candidatus Avibacteroides</taxon>
    </lineage>
</organism>
<dbReference type="AlphaFoldDB" id="A0A9D2UIU9"/>
<dbReference type="PROSITE" id="PS51257">
    <property type="entry name" value="PROKAR_LIPOPROTEIN"/>
    <property type="match status" value="1"/>
</dbReference>
<comment type="caution">
    <text evidence="2">The sequence shown here is derived from an EMBL/GenBank/DDBJ whole genome shotgun (WGS) entry which is preliminary data.</text>
</comment>
<evidence type="ECO:0000313" key="3">
    <source>
        <dbReference type="Proteomes" id="UP000787625"/>
    </source>
</evidence>
<evidence type="ECO:0000256" key="1">
    <source>
        <dbReference type="SAM" id="SignalP"/>
    </source>
</evidence>
<gene>
    <name evidence="2" type="ORF">IAA93_06055</name>
</gene>
<keyword evidence="1" id="KW-0732">Signal</keyword>
<proteinExistence type="predicted"/>
<sequence>MKTKRLDFLLLCMALLASCSQDETITTAEQAVDENAPQPIIMGMNTRPTVTVKGGGAVGGVGIDDNVWAGQTVRIYAVSRHNIPETLSLSNTGEEVLSPLGYG</sequence>